<dbReference type="Proteomes" id="UP000481153">
    <property type="component" value="Unassembled WGS sequence"/>
</dbReference>
<accession>A0A6G0W6D9</accession>
<dbReference type="AlphaFoldDB" id="A0A6G0W6D9"/>
<proteinExistence type="predicted"/>
<protein>
    <submittedName>
        <fullName evidence="1">Uncharacterized protein</fullName>
    </submittedName>
</protein>
<evidence type="ECO:0000313" key="1">
    <source>
        <dbReference type="EMBL" id="KAF0722342.1"/>
    </source>
</evidence>
<evidence type="ECO:0000313" key="2">
    <source>
        <dbReference type="Proteomes" id="UP000481153"/>
    </source>
</evidence>
<comment type="caution">
    <text evidence="1">The sequence shown here is derived from an EMBL/GenBank/DDBJ whole genome shotgun (WGS) entry which is preliminary data.</text>
</comment>
<reference evidence="1 2" key="1">
    <citation type="submission" date="2019-07" db="EMBL/GenBank/DDBJ databases">
        <title>Genomics analysis of Aphanomyces spp. identifies a new class of oomycete effector associated with host adaptation.</title>
        <authorList>
            <person name="Gaulin E."/>
        </authorList>
    </citation>
    <scope>NUCLEOTIDE SEQUENCE [LARGE SCALE GENOMIC DNA]</scope>
    <source>
        <strain evidence="1 2">ATCC 201684</strain>
    </source>
</reference>
<sequence>MHSQFQVDQGSGILSVPVELHASAKVILFFDILNPDMVFLVIDRILHGSYAAVTSSRARRPAFTVDLSTDAASPRV</sequence>
<organism evidence="1 2">
    <name type="scientific">Aphanomyces euteiches</name>
    <dbReference type="NCBI Taxonomy" id="100861"/>
    <lineage>
        <taxon>Eukaryota</taxon>
        <taxon>Sar</taxon>
        <taxon>Stramenopiles</taxon>
        <taxon>Oomycota</taxon>
        <taxon>Saprolegniomycetes</taxon>
        <taxon>Saprolegniales</taxon>
        <taxon>Verrucalvaceae</taxon>
        <taxon>Aphanomyces</taxon>
    </lineage>
</organism>
<gene>
    <name evidence="1" type="ORF">Ae201684_018507</name>
</gene>
<dbReference type="EMBL" id="VJMJ01000338">
    <property type="protein sequence ID" value="KAF0722342.1"/>
    <property type="molecule type" value="Genomic_DNA"/>
</dbReference>
<keyword evidence="2" id="KW-1185">Reference proteome</keyword>
<name>A0A6G0W6D9_9STRA</name>